<protein>
    <submittedName>
        <fullName evidence="1">Uncharacterized protein</fullName>
    </submittedName>
</protein>
<organism evidence="1 2">
    <name type="scientific">Methylobacterium currus</name>
    <dbReference type="NCBI Taxonomy" id="2051553"/>
    <lineage>
        <taxon>Bacteria</taxon>
        <taxon>Pseudomonadati</taxon>
        <taxon>Pseudomonadota</taxon>
        <taxon>Alphaproteobacteria</taxon>
        <taxon>Hyphomicrobiales</taxon>
        <taxon>Methylobacteriaceae</taxon>
        <taxon>Methylobacterium</taxon>
    </lineage>
</organism>
<accession>A0A2R4WJV6</accession>
<evidence type="ECO:0000313" key="2">
    <source>
        <dbReference type="Proteomes" id="UP000244755"/>
    </source>
</evidence>
<dbReference type="AlphaFoldDB" id="A0A2R4WJV6"/>
<dbReference type="EMBL" id="CP028843">
    <property type="protein sequence ID" value="AWB21807.1"/>
    <property type="molecule type" value="Genomic_DNA"/>
</dbReference>
<dbReference type="Proteomes" id="UP000244755">
    <property type="component" value="Chromosome 1"/>
</dbReference>
<evidence type="ECO:0000313" key="1">
    <source>
        <dbReference type="EMBL" id="AWB21807.1"/>
    </source>
</evidence>
<dbReference type="KEGG" id="mee:DA075_13490"/>
<sequence>MDTELAQRLDAQERLLHVIVSALASECPEGSSGFDDLIEVLADLTEAVADMSQAVRSLHSDVFARFPPSGH</sequence>
<name>A0A2R4WJV6_9HYPH</name>
<proteinExistence type="predicted"/>
<keyword evidence="2" id="KW-1185">Reference proteome</keyword>
<reference evidence="1 2" key="1">
    <citation type="submission" date="2018-04" db="EMBL/GenBank/DDBJ databases">
        <title>Methylobacterium sp. PR1016A genome.</title>
        <authorList>
            <person name="Park W."/>
        </authorList>
    </citation>
    <scope>NUCLEOTIDE SEQUENCE [LARGE SCALE GENOMIC DNA]</scope>
    <source>
        <strain evidence="1 2">PR1016A</strain>
    </source>
</reference>
<gene>
    <name evidence="1" type="ORF">DA075_13490</name>
</gene>